<evidence type="ECO:0000256" key="4">
    <source>
        <dbReference type="ARBA" id="ARBA00022553"/>
    </source>
</evidence>
<keyword evidence="15" id="KW-0472">Membrane</keyword>
<evidence type="ECO:0000256" key="16">
    <source>
        <dbReference type="ARBA" id="ARBA00023180"/>
    </source>
</evidence>
<feature type="region of interest" description="Disordered" evidence="21">
    <location>
        <begin position="518"/>
        <end position="564"/>
    </location>
</feature>
<evidence type="ECO:0000313" key="23">
    <source>
        <dbReference type="EMBL" id="CAD7393383.1"/>
    </source>
</evidence>
<name>A0A7R9CCA3_TIMCR</name>
<feature type="compositionally biased region" description="Polar residues" evidence="21">
    <location>
        <begin position="518"/>
        <end position="535"/>
    </location>
</feature>
<evidence type="ECO:0000256" key="19">
    <source>
        <dbReference type="ARBA" id="ARBA00041500"/>
    </source>
</evidence>
<feature type="compositionally biased region" description="Polar residues" evidence="21">
    <location>
        <begin position="664"/>
        <end position="675"/>
    </location>
</feature>
<dbReference type="InterPro" id="IPR000719">
    <property type="entry name" value="Prot_kinase_dom"/>
</dbReference>
<evidence type="ECO:0000256" key="7">
    <source>
        <dbReference type="ARBA" id="ARBA00022729"/>
    </source>
</evidence>
<dbReference type="GO" id="GO:0005634">
    <property type="term" value="C:nucleus"/>
    <property type="evidence" value="ECO:0007669"/>
    <property type="project" value="TreeGrafter"/>
</dbReference>
<dbReference type="AlphaFoldDB" id="A0A7R9CCA3"/>
<dbReference type="PROSITE" id="PS50011">
    <property type="entry name" value="PROTEIN_KINASE_DOM"/>
    <property type="match status" value="1"/>
</dbReference>
<reference evidence="23" key="1">
    <citation type="submission" date="2020-11" db="EMBL/GenBank/DDBJ databases">
        <authorList>
            <person name="Tran Van P."/>
        </authorList>
    </citation>
    <scope>NUCLEOTIDE SEQUENCE</scope>
</reference>
<dbReference type="EC" id="2.7.11.1" evidence="2"/>
<evidence type="ECO:0000256" key="12">
    <source>
        <dbReference type="ARBA" id="ARBA00022845"/>
    </source>
</evidence>
<dbReference type="InterPro" id="IPR015943">
    <property type="entry name" value="WD40/YVTN_repeat-like_dom_sf"/>
</dbReference>
<evidence type="ECO:0000256" key="17">
    <source>
        <dbReference type="ARBA" id="ARBA00023230"/>
    </source>
</evidence>
<keyword evidence="12" id="KW-0810">Translation regulation</keyword>
<dbReference type="InterPro" id="IPR017441">
    <property type="entry name" value="Protein_kinase_ATP_BS"/>
</dbReference>
<organism evidence="23">
    <name type="scientific">Timema cristinae</name>
    <name type="common">Walking stick</name>
    <dbReference type="NCBI Taxonomy" id="61476"/>
    <lineage>
        <taxon>Eukaryota</taxon>
        <taxon>Metazoa</taxon>
        <taxon>Ecdysozoa</taxon>
        <taxon>Arthropoda</taxon>
        <taxon>Hexapoda</taxon>
        <taxon>Insecta</taxon>
        <taxon>Pterygota</taxon>
        <taxon>Neoptera</taxon>
        <taxon>Polyneoptera</taxon>
        <taxon>Phasmatodea</taxon>
        <taxon>Timematodea</taxon>
        <taxon>Timematoidea</taxon>
        <taxon>Timematidae</taxon>
        <taxon>Timema</taxon>
    </lineage>
</organism>
<proteinExistence type="inferred from homology"/>
<feature type="binding site" evidence="20">
    <location>
        <position position="456"/>
    </location>
    <ligand>
        <name>ATP</name>
        <dbReference type="ChEBI" id="CHEBI:30616"/>
    </ligand>
</feature>
<keyword evidence="17" id="KW-0834">Unfolded protein response</keyword>
<evidence type="ECO:0000256" key="18">
    <source>
        <dbReference type="ARBA" id="ARBA00037982"/>
    </source>
</evidence>
<dbReference type="SMART" id="SM00220">
    <property type="entry name" value="S_TKc"/>
    <property type="match status" value="1"/>
</dbReference>
<evidence type="ECO:0000256" key="5">
    <source>
        <dbReference type="ARBA" id="ARBA00022679"/>
    </source>
</evidence>
<feature type="compositionally biased region" description="Polar residues" evidence="21">
    <location>
        <begin position="546"/>
        <end position="564"/>
    </location>
</feature>
<keyword evidence="9" id="KW-0418">Kinase</keyword>
<evidence type="ECO:0000256" key="9">
    <source>
        <dbReference type="ARBA" id="ARBA00022777"/>
    </source>
</evidence>
<feature type="region of interest" description="Disordered" evidence="21">
    <location>
        <begin position="632"/>
        <end position="686"/>
    </location>
</feature>
<feature type="compositionally biased region" description="Polar residues" evidence="21">
    <location>
        <begin position="632"/>
        <end position="643"/>
    </location>
</feature>
<feature type="compositionally biased region" description="Basic residues" evidence="21">
    <location>
        <begin position="644"/>
        <end position="657"/>
    </location>
</feature>
<comment type="similarity">
    <text evidence="18">Belongs to the protein kinase superfamily. Ser/Thr protein kinase family. GCN2 subfamily.</text>
</comment>
<evidence type="ECO:0000256" key="11">
    <source>
        <dbReference type="ARBA" id="ARBA00022840"/>
    </source>
</evidence>
<sequence>MAGCGLWMRHWEAQLFGMSTLAPDQCYRLVFTGGKESQTYGVDARSGHVMYHCSMHGCQNFTEDGPESDGVMVIQRVTQTVRAVEARSGAERWNFSVGHHDLKLMADLGSDCHSTNLPPSTDVLDFELKIIVPEGLVCALSKVEPGRILWKHKFDTPVVSAWHHREGKMTEVDLFSGARMFNDNMGSITPSLYIGMHNKQLYIQESVTVQRSVGNWASNLLTDESSNNLRIPWHPVPATSTALGLLDDHLLTSEDTTNDDESQASTTAISVLYGSSYVNGNGFFLFSEESLKKTKHSQCLKNATLSLDGDTIAMEGNDNDDDFFSEEETPVQIIIVSLWFWWKEVLVISCTTAVLFNLMITQRFLHIFANQHNNVIVQKEVIVVEKHIPMKQDTDSGVDMRLSLRSHSDPGSTVLAPEFISRYLTDFDPVRCLGKGGFGIVFEAKNKIDDWHYAIKRIALPNSQESRDRVMREVKALAKLDHQHIVRYFNAWLECPPPGWQEDQDKLCPLKSLQESKSLPSRNLQESKSLASRSLQESKRVPSKGLQESKSLPSKGLQESKNLSSKSLQDIKSLLSKVHQENKSLPSKGLQKIKSLLSNQKIKSLLPKGLQESKNLPSKGLQKINSLSFKGLQESKSLPSKSRQGNKRLPSKGRQGNKRLPDQLSYSEDVTTDGTEQSRKKNHVNNKSLIDNSSVYLNLCNRKGLEPLLMSNIKDSFSNRLPSDISDSFIKFEASEGYEASERREESVINVNSASSETGDSPYGHFGYQHKSNSDEMKQVVVKRPMSLQISSGGGVIVPVKASRMFLFIQMQLCRKESLREWLKDNVGPRDKRTVLNMFLQILDAVEYVHLQGLIHRDLKPSNIFFSLDGQIKVGDFGLVTAMVESGDQRTPGGDGDTFLGDEIHTAQVGTQLYMSPEQSKGLPYNYKVDIYSLGVILVELLVPFGTEMERIRTLLGVRKNKLPPHFKQDYSEEYGLLHLMLSHYPDQRPTTYGIRARAPFNQETESDEWHFDLPSSRRRTMSNTFSNTSSLDSSCEQKELVKQSC</sequence>
<dbReference type="PANTHER" id="PTHR11042:SF91">
    <property type="entry name" value="EUKARYOTIC TRANSLATION INITIATION FACTOR 2-ALPHA KINASE"/>
    <property type="match status" value="1"/>
</dbReference>
<evidence type="ECO:0000259" key="22">
    <source>
        <dbReference type="PROSITE" id="PS50011"/>
    </source>
</evidence>
<keyword evidence="16" id="KW-0325">Glycoprotein</keyword>
<dbReference type="GO" id="GO:0004694">
    <property type="term" value="F:eukaryotic translation initiation factor 2alpha kinase activity"/>
    <property type="evidence" value="ECO:0007669"/>
    <property type="project" value="TreeGrafter"/>
</dbReference>
<dbReference type="GO" id="GO:0005524">
    <property type="term" value="F:ATP binding"/>
    <property type="evidence" value="ECO:0007669"/>
    <property type="project" value="UniProtKB-UniRule"/>
</dbReference>
<keyword evidence="14" id="KW-0346">Stress response</keyword>
<dbReference type="Pfam" id="PF00069">
    <property type="entry name" value="Pkinase"/>
    <property type="match status" value="2"/>
</dbReference>
<evidence type="ECO:0000256" key="3">
    <source>
        <dbReference type="ARBA" id="ARBA00022527"/>
    </source>
</evidence>
<keyword evidence="8 20" id="KW-0547">Nucleotide-binding</keyword>
<evidence type="ECO:0000256" key="14">
    <source>
        <dbReference type="ARBA" id="ARBA00023016"/>
    </source>
</evidence>
<feature type="domain" description="Protein kinase" evidence="22">
    <location>
        <begin position="427"/>
        <end position="1002"/>
    </location>
</feature>
<dbReference type="GO" id="GO:0006986">
    <property type="term" value="P:response to unfolded protein"/>
    <property type="evidence" value="ECO:0007669"/>
    <property type="project" value="UniProtKB-KW"/>
</dbReference>
<dbReference type="SUPFAM" id="SSF56112">
    <property type="entry name" value="Protein kinase-like (PK-like)"/>
    <property type="match status" value="1"/>
</dbReference>
<evidence type="ECO:0000256" key="13">
    <source>
        <dbReference type="ARBA" id="ARBA00022989"/>
    </source>
</evidence>
<keyword evidence="13" id="KW-1133">Transmembrane helix</keyword>
<dbReference type="GO" id="GO:0005789">
    <property type="term" value="C:endoplasmic reticulum membrane"/>
    <property type="evidence" value="ECO:0007669"/>
    <property type="project" value="UniProtKB-SubCell"/>
</dbReference>
<dbReference type="InterPro" id="IPR011009">
    <property type="entry name" value="Kinase-like_dom_sf"/>
</dbReference>
<evidence type="ECO:0000256" key="20">
    <source>
        <dbReference type="PROSITE-ProRule" id="PRU10141"/>
    </source>
</evidence>
<evidence type="ECO:0000256" key="15">
    <source>
        <dbReference type="ARBA" id="ARBA00023136"/>
    </source>
</evidence>
<comment type="subcellular location">
    <subcellularLocation>
        <location evidence="1">Endoplasmic reticulum membrane</location>
        <topology evidence="1">Single-pass type I membrane protein</topology>
    </subcellularLocation>
</comment>
<evidence type="ECO:0000256" key="8">
    <source>
        <dbReference type="ARBA" id="ARBA00022741"/>
    </source>
</evidence>
<dbReference type="Gene3D" id="1.10.510.10">
    <property type="entry name" value="Transferase(Phosphotransferase) domain 1"/>
    <property type="match status" value="1"/>
</dbReference>
<evidence type="ECO:0000256" key="21">
    <source>
        <dbReference type="SAM" id="MobiDB-lite"/>
    </source>
</evidence>
<keyword evidence="6" id="KW-0812">Transmembrane</keyword>
<keyword evidence="7" id="KW-0732">Signal</keyword>
<dbReference type="InterPro" id="IPR050339">
    <property type="entry name" value="CC_SR_Kinase"/>
</dbReference>
<dbReference type="InterPro" id="IPR008271">
    <property type="entry name" value="Ser/Thr_kinase_AS"/>
</dbReference>
<keyword evidence="5" id="KW-0808">Transferase</keyword>
<dbReference type="Gene3D" id="2.130.10.10">
    <property type="entry name" value="YVTN repeat-like/Quinoprotein amine dehydrogenase"/>
    <property type="match status" value="1"/>
</dbReference>
<dbReference type="PROSITE" id="PS00107">
    <property type="entry name" value="PROTEIN_KINASE_ATP"/>
    <property type="match status" value="1"/>
</dbReference>
<evidence type="ECO:0000256" key="2">
    <source>
        <dbReference type="ARBA" id="ARBA00012513"/>
    </source>
</evidence>
<dbReference type="PROSITE" id="PS00108">
    <property type="entry name" value="PROTEIN_KINASE_ST"/>
    <property type="match status" value="1"/>
</dbReference>
<dbReference type="FunFam" id="3.30.200.20:FF:000193">
    <property type="entry name" value="Eukaryotic translation initiation factor 2-alpha kinase 3"/>
    <property type="match status" value="1"/>
</dbReference>
<accession>A0A7R9CCA3</accession>
<gene>
    <name evidence="23" type="ORF">TCEB3V08_LOCUS1355</name>
</gene>
<evidence type="ECO:0000256" key="6">
    <source>
        <dbReference type="ARBA" id="ARBA00022692"/>
    </source>
</evidence>
<dbReference type="FunFam" id="1.10.510.10:FF:000251">
    <property type="entry name" value="eukaryotic translation initiation factor 2-alpha kinase 3"/>
    <property type="match status" value="1"/>
</dbReference>
<evidence type="ECO:0000256" key="1">
    <source>
        <dbReference type="ARBA" id="ARBA00004115"/>
    </source>
</evidence>
<evidence type="ECO:0000256" key="10">
    <source>
        <dbReference type="ARBA" id="ARBA00022824"/>
    </source>
</evidence>
<protein>
    <recommendedName>
        <fullName evidence="2">non-specific serine/threonine protein kinase</fullName>
        <ecNumber evidence="2">2.7.11.1</ecNumber>
    </recommendedName>
    <alternativeName>
        <fullName evidence="19">PRKR-like endoplasmic reticulum kinase</fullName>
    </alternativeName>
</protein>
<dbReference type="PANTHER" id="PTHR11042">
    <property type="entry name" value="EUKARYOTIC TRANSLATION INITIATION FACTOR 2-ALPHA KINASE EIF2-ALPHA KINASE -RELATED"/>
    <property type="match status" value="1"/>
</dbReference>
<keyword evidence="3" id="KW-0723">Serine/threonine-protein kinase</keyword>
<dbReference type="EMBL" id="OC316705">
    <property type="protein sequence ID" value="CAD7393383.1"/>
    <property type="molecule type" value="Genomic_DNA"/>
</dbReference>
<keyword evidence="4" id="KW-0597">Phosphoprotein</keyword>
<keyword evidence="10" id="KW-0256">Endoplasmic reticulum</keyword>
<keyword evidence="11 20" id="KW-0067">ATP-binding</keyword>
<dbReference type="Gene3D" id="3.30.200.20">
    <property type="entry name" value="Phosphorylase Kinase, domain 1"/>
    <property type="match status" value="1"/>
</dbReference>